<feature type="transmembrane region" description="Helical" evidence="1">
    <location>
        <begin position="45"/>
        <end position="67"/>
    </location>
</feature>
<organism evidence="2 3">
    <name type="scientific">Leifsonia shinshuensis</name>
    <dbReference type="NCBI Taxonomy" id="150026"/>
    <lineage>
        <taxon>Bacteria</taxon>
        <taxon>Bacillati</taxon>
        <taxon>Actinomycetota</taxon>
        <taxon>Actinomycetes</taxon>
        <taxon>Micrococcales</taxon>
        <taxon>Microbacteriaceae</taxon>
        <taxon>Leifsonia</taxon>
    </lineage>
</organism>
<keyword evidence="1" id="KW-1133">Transmembrane helix</keyword>
<comment type="caution">
    <text evidence="2">The sequence shown here is derived from an EMBL/GenBank/DDBJ whole genome shotgun (WGS) entry which is preliminary data.</text>
</comment>
<dbReference type="RefSeq" id="WP_179605223.1">
    <property type="nucleotide sequence ID" value="NZ_BAABEH010000001.1"/>
</dbReference>
<protein>
    <submittedName>
        <fullName evidence="2">Uncharacterized protein</fullName>
    </submittedName>
</protein>
<name>A0A853CTN9_9MICO</name>
<proteinExistence type="predicted"/>
<dbReference type="AlphaFoldDB" id="A0A853CTN9"/>
<evidence type="ECO:0000256" key="1">
    <source>
        <dbReference type="SAM" id="Phobius"/>
    </source>
</evidence>
<accession>A0A853CTN9</accession>
<reference evidence="2 3" key="1">
    <citation type="submission" date="2020-07" db="EMBL/GenBank/DDBJ databases">
        <title>Sequencing the genomes of 1000 actinobacteria strains.</title>
        <authorList>
            <person name="Klenk H.-P."/>
        </authorList>
    </citation>
    <scope>NUCLEOTIDE SEQUENCE [LARGE SCALE GENOMIC DNA]</scope>
    <source>
        <strain evidence="2 3">DSM 15165</strain>
    </source>
</reference>
<dbReference type="Proteomes" id="UP000578352">
    <property type="component" value="Unassembled WGS sequence"/>
</dbReference>
<keyword evidence="1" id="KW-0812">Transmembrane</keyword>
<dbReference type="EMBL" id="JACCFL010000001">
    <property type="protein sequence ID" value="NYJ23283.1"/>
    <property type="molecule type" value="Genomic_DNA"/>
</dbReference>
<evidence type="ECO:0000313" key="3">
    <source>
        <dbReference type="Proteomes" id="UP000578352"/>
    </source>
</evidence>
<keyword evidence="1" id="KW-0472">Membrane</keyword>
<gene>
    <name evidence="2" type="ORF">HNR13_001570</name>
</gene>
<sequence>MSRNDVVPRSRLPALAMVVALIALTVAVSTIVLSRDDEAALSDMLIGAIPTTIIAIASIAISTAALTRDVRPRWVAVTAFLISWVLALFFGPPLLIALL</sequence>
<feature type="transmembrane region" description="Helical" evidence="1">
    <location>
        <begin position="74"/>
        <end position="98"/>
    </location>
</feature>
<feature type="transmembrane region" description="Helical" evidence="1">
    <location>
        <begin position="12"/>
        <end position="33"/>
    </location>
</feature>
<evidence type="ECO:0000313" key="2">
    <source>
        <dbReference type="EMBL" id="NYJ23283.1"/>
    </source>
</evidence>